<evidence type="ECO:0000256" key="1">
    <source>
        <dbReference type="SAM" id="Phobius"/>
    </source>
</evidence>
<dbReference type="EMBL" id="MLCO01000279">
    <property type="protein sequence ID" value="ONG47411.1"/>
    <property type="molecule type" value="Genomic_DNA"/>
</dbReference>
<keyword evidence="3" id="KW-1185">Reference proteome</keyword>
<name>A0A1V2GXG8_9PROT</name>
<reference evidence="2 3" key="1">
    <citation type="submission" date="2016-10" db="EMBL/GenBank/DDBJ databases">
        <title>Draft Genome sequence of Roseomonas sp. strain M3.</title>
        <authorList>
            <person name="Subhash Y."/>
            <person name="Lee S."/>
        </authorList>
    </citation>
    <scope>NUCLEOTIDE SEQUENCE [LARGE SCALE GENOMIC DNA]</scope>
    <source>
        <strain evidence="2 3">M3</strain>
    </source>
</reference>
<dbReference type="AlphaFoldDB" id="A0A1V2GXG8"/>
<proteinExistence type="predicted"/>
<gene>
    <name evidence="2" type="ORF">BKE38_23640</name>
</gene>
<dbReference type="Proteomes" id="UP000188879">
    <property type="component" value="Unassembled WGS sequence"/>
</dbReference>
<organism evidence="2 3">
    <name type="scientific">Teichococcus deserti</name>
    <dbReference type="NCBI Taxonomy" id="1817963"/>
    <lineage>
        <taxon>Bacteria</taxon>
        <taxon>Pseudomonadati</taxon>
        <taxon>Pseudomonadota</taxon>
        <taxon>Alphaproteobacteria</taxon>
        <taxon>Acetobacterales</taxon>
        <taxon>Roseomonadaceae</taxon>
        <taxon>Roseomonas</taxon>
    </lineage>
</organism>
<dbReference type="RefSeq" id="WP_076959741.1">
    <property type="nucleotide sequence ID" value="NZ_MLCO01000279.1"/>
</dbReference>
<evidence type="ECO:0000313" key="3">
    <source>
        <dbReference type="Proteomes" id="UP000188879"/>
    </source>
</evidence>
<feature type="transmembrane region" description="Helical" evidence="1">
    <location>
        <begin position="192"/>
        <end position="214"/>
    </location>
</feature>
<accession>A0A1V2GXG8</accession>
<keyword evidence="1" id="KW-0472">Membrane</keyword>
<sequence>MRMRLMLGGLVMLVLLGMAGLGLFALHQTDAASRATSTRLAELQGILDTGRQAETGFKRQVQEWKNLLLRSRDEASRRALEERFLAEQTRTAALLQGLARAAPRLPEAAGAGLPALVADHATLAARYAEALAGADPTTPEGPRAIDARVRGVDRALEQKLDAAAEAIAQAFHASREAMLRDSAARYEETRRLLLIGSAAGLVLVLALLLTLATARRPA</sequence>
<evidence type="ECO:0000313" key="2">
    <source>
        <dbReference type="EMBL" id="ONG47411.1"/>
    </source>
</evidence>
<evidence type="ECO:0008006" key="4">
    <source>
        <dbReference type="Google" id="ProtNLM"/>
    </source>
</evidence>
<keyword evidence="1" id="KW-0812">Transmembrane</keyword>
<keyword evidence="1" id="KW-1133">Transmembrane helix</keyword>
<comment type="caution">
    <text evidence="2">The sequence shown here is derived from an EMBL/GenBank/DDBJ whole genome shotgun (WGS) entry which is preliminary data.</text>
</comment>
<protein>
    <recommendedName>
        <fullName evidence="4">Chemotaxis methyl-accepting receptor HlyB-like 4HB MCP domain-containing protein</fullName>
    </recommendedName>
</protein>